<keyword evidence="7" id="KW-0520">NAD</keyword>
<dbReference type="GO" id="GO:0009423">
    <property type="term" value="P:chorismate biosynthetic process"/>
    <property type="evidence" value="ECO:0007669"/>
    <property type="project" value="UniProtKB-UniRule"/>
</dbReference>
<evidence type="ECO:0000313" key="13">
    <source>
        <dbReference type="EMBL" id="MBT1707707.1"/>
    </source>
</evidence>
<gene>
    <name evidence="13" type="primary">aroB</name>
    <name evidence="13" type="ORF">KK062_05720</name>
</gene>
<proteinExistence type="predicted"/>
<dbReference type="Pfam" id="PF24621">
    <property type="entry name" value="DHQS_C"/>
    <property type="match status" value="1"/>
</dbReference>
<comment type="caution">
    <text evidence="13">The sequence shown here is derived from an EMBL/GenBank/DDBJ whole genome shotgun (WGS) entry which is preliminary data.</text>
</comment>
<dbReference type="GO" id="GO:0003856">
    <property type="term" value="F:3-dehydroquinate synthase activity"/>
    <property type="evidence" value="ECO:0007669"/>
    <property type="project" value="UniProtKB-UniRule"/>
</dbReference>
<accession>A0AAP2DX45</accession>
<keyword evidence="9" id="KW-0170">Cobalt</keyword>
<feature type="domain" description="3-dehydroquinate synthase N-terminal" evidence="11">
    <location>
        <begin position="54"/>
        <end position="166"/>
    </location>
</feature>
<dbReference type="InterPro" id="IPR050071">
    <property type="entry name" value="Dehydroquinate_synthase"/>
</dbReference>
<evidence type="ECO:0000256" key="3">
    <source>
        <dbReference type="ARBA" id="ARBA00003485"/>
    </source>
</evidence>
<dbReference type="GO" id="GO:0009073">
    <property type="term" value="P:aromatic amino acid family biosynthetic process"/>
    <property type="evidence" value="ECO:0007669"/>
    <property type="project" value="InterPro"/>
</dbReference>
<evidence type="ECO:0000313" key="14">
    <source>
        <dbReference type="Proteomes" id="UP001319080"/>
    </source>
</evidence>
<dbReference type="Proteomes" id="UP001319080">
    <property type="component" value="Unassembled WGS sequence"/>
</dbReference>
<evidence type="ECO:0000256" key="10">
    <source>
        <dbReference type="NCBIfam" id="TIGR01357"/>
    </source>
</evidence>
<dbReference type="GO" id="GO:0046872">
    <property type="term" value="F:metal ion binding"/>
    <property type="evidence" value="ECO:0007669"/>
    <property type="project" value="UniProtKB-KW"/>
</dbReference>
<dbReference type="GO" id="GO:0005737">
    <property type="term" value="C:cytoplasm"/>
    <property type="evidence" value="ECO:0007669"/>
    <property type="project" value="InterPro"/>
</dbReference>
<evidence type="ECO:0000256" key="5">
    <source>
        <dbReference type="ARBA" id="ARBA00022741"/>
    </source>
</evidence>
<evidence type="ECO:0000259" key="12">
    <source>
        <dbReference type="Pfam" id="PF24621"/>
    </source>
</evidence>
<dbReference type="PANTHER" id="PTHR43622">
    <property type="entry name" value="3-DEHYDROQUINATE SYNTHASE"/>
    <property type="match status" value="1"/>
</dbReference>
<dbReference type="SUPFAM" id="SSF56796">
    <property type="entry name" value="Dehydroquinate synthase-like"/>
    <property type="match status" value="1"/>
</dbReference>
<keyword evidence="6" id="KW-0862">Zinc</keyword>
<dbReference type="InterPro" id="IPR030963">
    <property type="entry name" value="DHQ_synth_fam"/>
</dbReference>
<comment type="function">
    <text evidence="3">Catalyzes the conversion of 3-deoxy-D-arabino-heptulosonate 7-phosphate (DAHP) to dehydroquinate (DHQ).</text>
</comment>
<dbReference type="Pfam" id="PF01761">
    <property type="entry name" value="DHQ_synthase"/>
    <property type="match status" value="1"/>
</dbReference>
<dbReference type="EC" id="4.2.3.4" evidence="10"/>
<dbReference type="PIRSF" id="PIRSF001455">
    <property type="entry name" value="DHQ_synth"/>
    <property type="match status" value="1"/>
</dbReference>
<evidence type="ECO:0000256" key="1">
    <source>
        <dbReference type="ARBA" id="ARBA00001911"/>
    </source>
</evidence>
<dbReference type="InterPro" id="IPR056179">
    <property type="entry name" value="DHQS_C"/>
</dbReference>
<dbReference type="NCBIfam" id="TIGR01357">
    <property type="entry name" value="aroB"/>
    <property type="match status" value="1"/>
</dbReference>
<dbReference type="InterPro" id="IPR030960">
    <property type="entry name" value="DHQS/DOIS_N"/>
</dbReference>
<name>A0AAP2DX45_9BACT</name>
<sequence>MLPDNILFSADPTNDLLAILQKKKYSQVAVLTDENCRRHCYPLLERALPPHQVIEVKSGEEQKNLDTCTYIWQAMTEQALDRHAVLIVLGGGVLGDMGGFCAATYKRGIDFILVPTTLLAQVDASIGGKLGVDFQHLKNHIGVFQVPVMTLLYSGFLKTLPTAELRSGYAEVIKHTLISDRAMWNVIVRNSFTDQDWNTLVRHSVAFKARVTTEDPTEKGLRKILNAGHTIGHAVESYLLGSNRRILHGEAVALGLIAEGYIAEVRGMLSTTDFQQLYRYILSVYGKVALMEEDIEAATTLTLQDKKNKANKILCVLQEGIGNARWDCEISPEAVKEALRFYRSLQI</sequence>
<keyword evidence="14" id="KW-1185">Reference proteome</keyword>
<dbReference type="RefSeq" id="WP_254083298.1">
    <property type="nucleotide sequence ID" value="NZ_JAHESE010000003.1"/>
</dbReference>
<keyword evidence="4" id="KW-0479">Metal-binding</keyword>
<organism evidence="13 14">
    <name type="scientific">Dawidia cretensis</name>
    <dbReference type="NCBI Taxonomy" id="2782350"/>
    <lineage>
        <taxon>Bacteria</taxon>
        <taxon>Pseudomonadati</taxon>
        <taxon>Bacteroidota</taxon>
        <taxon>Cytophagia</taxon>
        <taxon>Cytophagales</taxon>
        <taxon>Chryseotaleaceae</taxon>
        <taxon>Dawidia</taxon>
    </lineage>
</organism>
<keyword evidence="5" id="KW-0547">Nucleotide-binding</keyword>
<feature type="domain" description="3-dehydroquinate synthase C-terminal" evidence="12">
    <location>
        <begin position="168"/>
        <end position="308"/>
    </location>
</feature>
<dbReference type="CDD" id="cd08195">
    <property type="entry name" value="DHQS"/>
    <property type="match status" value="1"/>
</dbReference>
<comment type="cofactor">
    <cofactor evidence="2">
        <name>Co(2+)</name>
        <dbReference type="ChEBI" id="CHEBI:48828"/>
    </cofactor>
</comment>
<evidence type="ECO:0000256" key="6">
    <source>
        <dbReference type="ARBA" id="ARBA00022833"/>
    </source>
</evidence>
<dbReference type="Gene3D" id="3.40.50.1970">
    <property type="match status" value="1"/>
</dbReference>
<reference evidence="13 14" key="1">
    <citation type="submission" date="2021-05" db="EMBL/GenBank/DDBJ databases">
        <title>A Polyphasic approach of four new species of the genus Ohtaekwangia: Ohtaekwangia histidinii sp. nov., Ohtaekwangia cretensis sp. nov., Ohtaekwangia indiensis sp. nov., Ohtaekwangia reichenbachii sp. nov. from diverse environment.</title>
        <authorList>
            <person name="Octaviana S."/>
        </authorList>
    </citation>
    <scope>NUCLEOTIDE SEQUENCE [LARGE SCALE GENOMIC DNA]</scope>
    <source>
        <strain evidence="13 14">PWU5</strain>
    </source>
</reference>
<protein>
    <recommendedName>
        <fullName evidence="10">3-dehydroquinate synthase</fullName>
        <ecNumber evidence="10">4.2.3.4</ecNumber>
    </recommendedName>
</protein>
<dbReference type="AlphaFoldDB" id="A0AAP2DX45"/>
<comment type="cofactor">
    <cofactor evidence="1">
        <name>NAD(+)</name>
        <dbReference type="ChEBI" id="CHEBI:57540"/>
    </cofactor>
</comment>
<evidence type="ECO:0000256" key="7">
    <source>
        <dbReference type="ARBA" id="ARBA00023027"/>
    </source>
</evidence>
<dbReference type="InterPro" id="IPR016037">
    <property type="entry name" value="DHQ_synth_AroB"/>
</dbReference>
<evidence type="ECO:0000256" key="2">
    <source>
        <dbReference type="ARBA" id="ARBA00001941"/>
    </source>
</evidence>
<evidence type="ECO:0000259" key="11">
    <source>
        <dbReference type="Pfam" id="PF01761"/>
    </source>
</evidence>
<evidence type="ECO:0000256" key="9">
    <source>
        <dbReference type="ARBA" id="ARBA00023285"/>
    </source>
</evidence>
<evidence type="ECO:0000256" key="8">
    <source>
        <dbReference type="ARBA" id="ARBA00023239"/>
    </source>
</evidence>
<keyword evidence="8 13" id="KW-0456">Lyase</keyword>
<dbReference type="GO" id="GO:0000166">
    <property type="term" value="F:nucleotide binding"/>
    <property type="evidence" value="ECO:0007669"/>
    <property type="project" value="UniProtKB-KW"/>
</dbReference>
<dbReference type="Gene3D" id="1.20.1090.10">
    <property type="entry name" value="Dehydroquinate synthase-like - alpha domain"/>
    <property type="match status" value="1"/>
</dbReference>
<dbReference type="PANTHER" id="PTHR43622:SF1">
    <property type="entry name" value="3-DEHYDROQUINATE SYNTHASE"/>
    <property type="match status" value="1"/>
</dbReference>
<evidence type="ECO:0000256" key="4">
    <source>
        <dbReference type="ARBA" id="ARBA00022723"/>
    </source>
</evidence>
<dbReference type="EMBL" id="JAHESE010000003">
    <property type="protein sequence ID" value="MBT1707707.1"/>
    <property type="molecule type" value="Genomic_DNA"/>
</dbReference>